<feature type="signal peptide" evidence="1">
    <location>
        <begin position="1"/>
        <end position="20"/>
    </location>
</feature>
<sequence length="205" mass="23731">MKSFLPALAITLPFFGAAYAFDVEYCVRESKPRRDTQTLSRPYMYGVHLTDIAEQRGRMLRHQRPGNRIRVQRRAAGVRGPHSAGRHHHRECGLRDIPVRVVQPRERMDRSSAVVELRAPASIIIRLRYSRKLVSTVHAKHKAECSVLVVYFSWCTVYVHQSFNCPGIDCCLETRLNEGHFRARDGWAWQRDGANDRAWPPVEHF</sequence>
<dbReference type="Proteomes" id="UP001221757">
    <property type="component" value="Unassembled WGS sequence"/>
</dbReference>
<protein>
    <submittedName>
        <fullName evidence="2">Uncharacterized protein</fullName>
    </submittedName>
</protein>
<dbReference type="AlphaFoldDB" id="A0AAD7D216"/>
<name>A0AAD7D216_MYCRO</name>
<proteinExistence type="predicted"/>
<reference evidence="2" key="1">
    <citation type="submission" date="2023-03" db="EMBL/GenBank/DDBJ databases">
        <title>Massive genome expansion in bonnet fungi (Mycena s.s.) driven by repeated elements and novel gene families across ecological guilds.</title>
        <authorList>
            <consortium name="Lawrence Berkeley National Laboratory"/>
            <person name="Harder C.B."/>
            <person name="Miyauchi S."/>
            <person name="Viragh M."/>
            <person name="Kuo A."/>
            <person name="Thoen E."/>
            <person name="Andreopoulos B."/>
            <person name="Lu D."/>
            <person name="Skrede I."/>
            <person name="Drula E."/>
            <person name="Henrissat B."/>
            <person name="Morin E."/>
            <person name="Kohler A."/>
            <person name="Barry K."/>
            <person name="LaButti K."/>
            <person name="Morin E."/>
            <person name="Salamov A."/>
            <person name="Lipzen A."/>
            <person name="Mereny Z."/>
            <person name="Hegedus B."/>
            <person name="Baldrian P."/>
            <person name="Stursova M."/>
            <person name="Weitz H."/>
            <person name="Taylor A."/>
            <person name="Grigoriev I.V."/>
            <person name="Nagy L.G."/>
            <person name="Martin F."/>
            <person name="Kauserud H."/>
        </authorList>
    </citation>
    <scope>NUCLEOTIDE SEQUENCE</scope>
    <source>
        <strain evidence="2">CBHHK067</strain>
    </source>
</reference>
<evidence type="ECO:0000313" key="3">
    <source>
        <dbReference type="Proteomes" id="UP001221757"/>
    </source>
</evidence>
<dbReference type="EMBL" id="JARKIE010000164">
    <property type="protein sequence ID" value="KAJ7672940.1"/>
    <property type="molecule type" value="Genomic_DNA"/>
</dbReference>
<accession>A0AAD7D216</accession>
<gene>
    <name evidence="2" type="ORF">B0H17DRAFT_1083363</name>
</gene>
<organism evidence="2 3">
    <name type="scientific">Mycena rosella</name>
    <name type="common">Pink bonnet</name>
    <name type="synonym">Agaricus rosellus</name>
    <dbReference type="NCBI Taxonomy" id="1033263"/>
    <lineage>
        <taxon>Eukaryota</taxon>
        <taxon>Fungi</taxon>
        <taxon>Dikarya</taxon>
        <taxon>Basidiomycota</taxon>
        <taxon>Agaricomycotina</taxon>
        <taxon>Agaricomycetes</taxon>
        <taxon>Agaricomycetidae</taxon>
        <taxon>Agaricales</taxon>
        <taxon>Marasmiineae</taxon>
        <taxon>Mycenaceae</taxon>
        <taxon>Mycena</taxon>
    </lineage>
</organism>
<keyword evidence="3" id="KW-1185">Reference proteome</keyword>
<feature type="chain" id="PRO_5042000175" evidence="1">
    <location>
        <begin position="21"/>
        <end position="205"/>
    </location>
</feature>
<evidence type="ECO:0000256" key="1">
    <source>
        <dbReference type="SAM" id="SignalP"/>
    </source>
</evidence>
<comment type="caution">
    <text evidence="2">The sequence shown here is derived from an EMBL/GenBank/DDBJ whole genome shotgun (WGS) entry which is preliminary data.</text>
</comment>
<evidence type="ECO:0000313" key="2">
    <source>
        <dbReference type="EMBL" id="KAJ7672940.1"/>
    </source>
</evidence>
<keyword evidence="1" id="KW-0732">Signal</keyword>